<organism evidence="1 2">
    <name type="scientific">Vibrio phage vB_VhaP_VH-5</name>
    <dbReference type="NCBI Taxonomy" id="2660694"/>
    <lineage>
        <taxon>Viruses</taxon>
        <taxon>Duplodnaviria</taxon>
        <taxon>Heunggongvirae</taxon>
        <taxon>Uroviricota</taxon>
        <taxon>Caudoviricetes</taxon>
        <taxon>Autographivirales</taxon>
        <taxon>Autoscriptoviridae</taxon>
        <taxon>Linggongvirus</taxon>
        <taxon>Linggongvirus VH5</taxon>
    </lineage>
</organism>
<protein>
    <submittedName>
        <fullName evidence="1">Uncharacterized protein</fullName>
    </submittedName>
</protein>
<dbReference type="EMBL" id="MN497414">
    <property type="protein sequence ID" value="QGH73791.1"/>
    <property type="molecule type" value="Genomic_DNA"/>
</dbReference>
<evidence type="ECO:0000313" key="2">
    <source>
        <dbReference type="Proteomes" id="UP000396795"/>
    </source>
</evidence>
<reference evidence="1 2" key="1">
    <citation type="submission" date="2019-09" db="EMBL/GenBank/DDBJ databases">
        <authorList>
            <person name="Cui H."/>
            <person name="Cong C."/>
            <person name="Xu Y."/>
            <person name="Wang L."/>
            <person name="Li X."/>
            <person name="Zhang J."/>
        </authorList>
    </citation>
    <scope>NUCLEOTIDE SEQUENCE [LARGE SCALE GENOMIC DNA]</scope>
</reference>
<accession>A0A5Q2W9Y4</accession>
<name>A0A5Q2W9Y4_9CAUD</name>
<sequence>MCEVTGNFEKALQKLIHSINDGSPEHTRILNQWDRDRGNSWFTRTGYFDAKGELHELQD</sequence>
<evidence type="ECO:0000313" key="1">
    <source>
        <dbReference type="EMBL" id="QGH73791.1"/>
    </source>
</evidence>
<proteinExistence type="predicted"/>
<dbReference type="Proteomes" id="UP000396795">
    <property type="component" value="Segment"/>
</dbReference>
<keyword evidence="2" id="KW-1185">Reference proteome</keyword>